<accession>A0A167N2S6</accession>
<dbReference type="InParanoid" id="A0A167N2S6"/>
<dbReference type="EMBL" id="KV440978">
    <property type="protein sequence ID" value="OAD74834.1"/>
    <property type="molecule type" value="Genomic_DNA"/>
</dbReference>
<evidence type="ECO:0000313" key="1">
    <source>
        <dbReference type="EMBL" id="OAD74834.1"/>
    </source>
</evidence>
<organism evidence="1 2">
    <name type="scientific">Phycomyces blakesleeanus (strain ATCC 8743b / DSM 1359 / FGSC 10004 / NBRC 33097 / NRRL 1555)</name>
    <dbReference type="NCBI Taxonomy" id="763407"/>
    <lineage>
        <taxon>Eukaryota</taxon>
        <taxon>Fungi</taxon>
        <taxon>Fungi incertae sedis</taxon>
        <taxon>Mucoromycota</taxon>
        <taxon>Mucoromycotina</taxon>
        <taxon>Mucoromycetes</taxon>
        <taxon>Mucorales</taxon>
        <taxon>Phycomycetaceae</taxon>
        <taxon>Phycomyces</taxon>
    </lineage>
</organism>
<name>A0A167N2S6_PHYB8</name>
<keyword evidence="2" id="KW-1185">Reference proteome</keyword>
<protein>
    <submittedName>
        <fullName evidence="1">Uncharacterized protein</fullName>
    </submittedName>
</protein>
<dbReference type="AlphaFoldDB" id="A0A167N2S6"/>
<dbReference type="RefSeq" id="XP_018292874.1">
    <property type="nucleotide sequence ID" value="XM_018435579.1"/>
</dbReference>
<evidence type="ECO:0000313" key="2">
    <source>
        <dbReference type="Proteomes" id="UP000077315"/>
    </source>
</evidence>
<gene>
    <name evidence="1" type="ORF">PHYBLDRAFT_167175</name>
</gene>
<reference evidence="2" key="1">
    <citation type="submission" date="2015-06" db="EMBL/GenBank/DDBJ databases">
        <title>Expansion of signal transduction pathways in fungi by whole-genome duplication.</title>
        <authorList>
            <consortium name="DOE Joint Genome Institute"/>
            <person name="Corrochano L.M."/>
            <person name="Kuo A."/>
            <person name="Marcet-Houben M."/>
            <person name="Polaino S."/>
            <person name="Salamov A."/>
            <person name="Villalobos J.M."/>
            <person name="Alvarez M.I."/>
            <person name="Avalos J."/>
            <person name="Benito E.P."/>
            <person name="Benoit I."/>
            <person name="Burger G."/>
            <person name="Camino L.P."/>
            <person name="Canovas D."/>
            <person name="Cerda-Olmedo E."/>
            <person name="Cheng J.-F."/>
            <person name="Dominguez A."/>
            <person name="Elias M."/>
            <person name="Eslava A.P."/>
            <person name="Glaser F."/>
            <person name="Grimwood J."/>
            <person name="Gutierrez G."/>
            <person name="Heitman J."/>
            <person name="Henrissat B."/>
            <person name="Iturriaga E.A."/>
            <person name="Lang B.F."/>
            <person name="Lavin J.L."/>
            <person name="Lee S."/>
            <person name="Li W."/>
            <person name="Lindquist E."/>
            <person name="Lopez-Garcia S."/>
            <person name="Luque E.M."/>
            <person name="Marcos A.T."/>
            <person name="Martin J."/>
            <person name="McCluskey K."/>
            <person name="Medina H.R."/>
            <person name="Miralles-Duran A."/>
            <person name="Miyazaki A."/>
            <person name="Munoz-Torres E."/>
            <person name="Oguiza J.A."/>
            <person name="Ohm R."/>
            <person name="Olmedo M."/>
            <person name="Orejas M."/>
            <person name="Ortiz-Castellanos L."/>
            <person name="Pisabarro A.G."/>
            <person name="Rodriguez-Romero J."/>
            <person name="Ruiz-Herrera J."/>
            <person name="Ruiz-Vazquez R."/>
            <person name="Sanz C."/>
            <person name="Schackwitz W."/>
            <person name="Schmutz J."/>
            <person name="Shahriari M."/>
            <person name="Shelest E."/>
            <person name="Silva-Franco F."/>
            <person name="Soanes D."/>
            <person name="Syed K."/>
            <person name="Tagua V.G."/>
            <person name="Talbot N.J."/>
            <person name="Thon M."/>
            <person name="De vries R.P."/>
            <person name="Wiebenga A."/>
            <person name="Yadav J.S."/>
            <person name="Braun E.L."/>
            <person name="Baker S."/>
            <person name="Garre V."/>
            <person name="Horwitz B."/>
            <person name="Torres-Martinez S."/>
            <person name="Idnurm A."/>
            <person name="Herrera-Estrella A."/>
            <person name="Gabaldon T."/>
            <person name="Grigoriev I.V."/>
        </authorList>
    </citation>
    <scope>NUCLEOTIDE SEQUENCE [LARGE SCALE GENOMIC DNA]</scope>
    <source>
        <strain evidence="2">NRRL 1555(-)</strain>
    </source>
</reference>
<proteinExistence type="predicted"/>
<sequence length="180" mass="20565">MLIIILILILTIILISIIIGKFLEKPVYSVWSSWNMESWGKKLINEYLKKQKFSSSDQRKVAANAAKLGWVLTSYFTGGYNHGLVLALTAYLRSQPQSAGILTIDLARIVKNHFCNQVHESCRMSLSANRKRTASKRQQHDLLLICQHFMTYLKNKEVINTVTKRDNCAYILQKAAMSDD</sequence>
<dbReference type="VEuPathDB" id="FungiDB:PHYBLDRAFT_167175"/>
<dbReference type="Proteomes" id="UP000077315">
    <property type="component" value="Unassembled WGS sequence"/>
</dbReference>
<dbReference type="GeneID" id="28996485"/>